<evidence type="ECO:0000313" key="2">
    <source>
        <dbReference type="Proteomes" id="UP001500655"/>
    </source>
</evidence>
<sequence length="223" mass="24717">MSPFRVTPVFDAVDGDGPYFSPDRRRVLDGAERARLVSYLTDAPLVVRAHGLEPDPLDPSAGRVVPIGFQTDGVWIWQEAAAYYLRRYGIAPEDDLVAHIEAAGYSAPTQLPREVLDAAADAALGPAGPAPSDVRRDLRYFANVTSGRPADDPGGLLRQWHQTWHTGDDVRVDQICDPGLRWRSTGAFVANARNGEHDFVEIPQRLAARVLDRWWAEEHTDVR</sequence>
<protein>
    <submittedName>
        <fullName evidence="1">Uncharacterized protein</fullName>
    </submittedName>
</protein>
<dbReference type="Proteomes" id="UP001500655">
    <property type="component" value="Unassembled WGS sequence"/>
</dbReference>
<reference evidence="1 2" key="1">
    <citation type="journal article" date="2019" name="Int. J. Syst. Evol. Microbiol.">
        <title>The Global Catalogue of Microorganisms (GCM) 10K type strain sequencing project: providing services to taxonomists for standard genome sequencing and annotation.</title>
        <authorList>
            <consortium name="The Broad Institute Genomics Platform"/>
            <consortium name="The Broad Institute Genome Sequencing Center for Infectious Disease"/>
            <person name="Wu L."/>
            <person name="Ma J."/>
        </authorList>
    </citation>
    <scope>NUCLEOTIDE SEQUENCE [LARGE SCALE GENOMIC DNA]</scope>
    <source>
        <strain evidence="1 2">JCM 13249</strain>
    </source>
</reference>
<name>A0ABN2JWI6_9ACTN</name>
<proteinExistence type="predicted"/>
<comment type="caution">
    <text evidence="1">The sequence shown here is derived from an EMBL/GenBank/DDBJ whole genome shotgun (WGS) entry which is preliminary data.</text>
</comment>
<evidence type="ECO:0000313" key="1">
    <source>
        <dbReference type="EMBL" id="GAA1741414.1"/>
    </source>
</evidence>
<accession>A0ABN2JWI6</accession>
<keyword evidence="2" id="KW-1185">Reference proteome</keyword>
<gene>
    <name evidence="1" type="ORF">GCM10009681_10170</name>
</gene>
<dbReference type="RefSeq" id="WP_344077352.1">
    <property type="nucleotide sequence ID" value="NZ_BAAALS010000004.1"/>
</dbReference>
<dbReference type="EMBL" id="BAAALS010000004">
    <property type="protein sequence ID" value="GAA1741414.1"/>
    <property type="molecule type" value="Genomic_DNA"/>
</dbReference>
<organism evidence="1 2">
    <name type="scientific">Luedemannella helvata</name>
    <dbReference type="NCBI Taxonomy" id="349315"/>
    <lineage>
        <taxon>Bacteria</taxon>
        <taxon>Bacillati</taxon>
        <taxon>Actinomycetota</taxon>
        <taxon>Actinomycetes</taxon>
        <taxon>Micromonosporales</taxon>
        <taxon>Micromonosporaceae</taxon>
        <taxon>Luedemannella</taxon>
    </lineage>
</organism>